<evidence type="ECO:0000313" key="4">
    <source>
        <dbReference type="Proteomes" id="UP001231189"/>
    </source>
</evidence>
<dbReference type="Proteomes" id="UP001231189">
    <property type="component" value="Unassembled WGS sequence"/>
</dbReference>
<organism evidence="3 4">
    <name type="scientific">Lolium multiflorum</name>
    <name type="common">Italian ryegrass</name>
    <name type="synonym">Lolium perenne subsp. multiflorum</name>
    <dbReference type="NCBI Taxonomy" id="4521"/>
    <lineage>
        <taxon>Eukaryota</taxon>
        <taxon>Viridiplantae</taxon>
        <taxon>Streptophyta</taxon>
        <taxon>Embryophyta</taxon>
        <taxon>Tracheophyta</taxon>
        <taxon>Spermatophyta</taxon>
        <taxon>Magnoliopsida</taxon>
        <taxon>Liliopsida</taxon>
        <taxon>Poales</taxon>
        <taxon>Poaceae</taxon>
        <taxon>BOP clade</taxon>
        <taxon>Pooideae</taxon>
        <taxon>Poodae</taxon>
        <taxon>Poeae</taxon>
        <taxon>Poeae Chloroplast Group 2 (Poeae type)</taxon>
        <taxon>Loliodinae</taxon>
        <taxon>Loliinae</taxon>
        <taxon>Lolium</taxon>
    </lineage>
</organism>
<dbReference type="EMBL" id="JAUUTY010000007">
    <property type="protein sequence ID" value="KAK1605511.1"/>
    <property type="molecule type" value="Genomic_DNA"/>
</dbReference>
<comment type="caution">
    <text evidence="3">The sequence shown here is derived from an EMBL/GenBank/DDBJ whole genome shotgun (WGS) entry which is preliminary data.</text>
</comment>
<keyword evidence="4" id="KW-1185">Reference proteome</keyword>
<evidence type="ECO:0000256" key="1">
    <source>
        <dbReference type="SAM" id="MobiDB-lite"/>
    </source>
</evidence>
<reference evidence="3" key="1">
    <citation type="submission" date="2023-07" db="EMBL/GenBank/DDBJ databases">
        <title>A chromosome-level genome assembly of Lolium multiflorum.</title>
        <authorList>
            <person name="Chen Y."/>
            <person name="Copetti D."/>
            <person name="Kolliker R."/>
            <person name="Studer B."/>
        </authorList>
    </citation>
    <scope>NUCLEOTIDE SEQUENCE</scope>
    <source>
        <strain evidence="3">02402/16</strain>
        <tissue evidence="3">Leaf</tissue>
    </source>
</reference>
<feature type="domain" description="DUF4218" evidence="2">
    <location>
        <begin position="77"/>
        <end position="128"/>
    </location>
</feature>
<dbReference type="InterPro" id="IPR025452">
    <property type="entry name" value="DUF4218"/>
</dbReference>
<evidence type="ECO:0000259" key="2">
    <source>
        <dbReference type="Pfam" id="PF13960"/>
    </source>
</evidence>
<dbReference type="PANTHER" id="PTHR48258:SF6">
    <property type="entry name" value="LEUCINE-RICH REPEAT DOMAIN, L DOMAIN-CONTAINING PROTEIN"/>
    <property type="match status" value="1"/>
</dbReference>
<dbReference type="PANTHER" id="PTHR48258">
    <property type="entry name" value="DUF4218 DOMAIN-CONTAINING PROTEIN-RELATED"/>
    <property type="match status" value="1"/>
</dbReference>
<protein>
    <recommendedName>
        <fullName evidence="2">DUF4218 domain-containing protein</fullName>
    </recommendedName>
</protein>
<dbReference type="AlphaFoldDB" id="A0AAD8VHL8"/>
<evidence type="ECO:0000313" key="3">
    <source>
        <dbReference type="EMBL" id="KAK1605511.1"/>
    </source>
</evidence>
<feature type="compositionally biased region" description="Acidic residues" evidence="1">
    <location>
        <begin position="176"/>
        <end position="191"/>
    </location>
</feature>
<feature type="compositionally biased region" description="Basic and acidic residues" evidence="1">
    <location>
        <begin position="161"/>
        <end position="175"/>
    </location>
</feature>
<name>A0AAD8VHL8_LOLMU</name>
<sequence length="191" mass="21675">MPKRRLFCEYLRGVMFPFGFASNIANCLNAEGNKLQGLKTHDCHILLQRLLAIGIKDLVKPNMYNVIAELGRFFREICSKTLSRAVVERLKVDIAVILCKLELIYPPAFFDVMVHLAVHLPDEALLRGIPAHDGEVDFTVEVSIVDKEMDKLKLPGESQEENGHDEQDETMHEYQNEDGGDDDDDDDDDDD</sequence>
<accession>A0AAD8VHL8</accession>
<dbReference type="Pfam" id="PF13960">
    <property type="entry name" value="DUF4218"/>
    <property type="match status" value="1"/>
</dbReference>
<feature type="region of interest" description="Disordered" evidence="1">
    <location>
        <begin position="149"/>
        <end position="191"/>
    </location>
</feature>
<proteinExistence type="predicted"/>
<gene>
    <name evidence="3" type="ORF">QYE76_029184</name>
</gene>